<dbReference type="GO" id="GO:0003723">
    <property type="term" value="F:RNA binding"/>
    <property type="evidence" value="ECO:0007669"/>
    <property type="project" value="UniProtKB-UniRule"/>
</dbReference>
<keyword evidence="4 5" id="KW-0694">RNA-binding</keyword>
<dbReference type="PANTHER" id="PTHR22807">
    <property type="entry name" value="NOP2 YEAST -RELATED NOL1/NOP2/FMU SUN DOMAIN-CONTAINING"/>
    <property type="match status" value="1"/>
</dbReference>
<feature type="binding site" evidence="5">
    <location>
        <position position="194"/>
    </location>
    <ligand>
        <name>S-adenosyl-L-methionine</name>
        <dbReference type="ChEBI" id="CHEBI:59789"/>
    </ligand>
</feature>
<name>A0A1G4I645_TRYEQ</name>
<reference evidence="7" key="1">
    <citation type="submission" date="2016-09" db="EMBL/GenBank/DDBJ databases">
        <authorList>
            <person name="Hebert L."/>
            <person name="Moumen B."/>
        </authorList>
    </citation>
    <scope>NUCLEOTIDE SEQUENCE [LARGE SCALE GENOMIC DNA]</scope>
    <source>
        <strain evidence="7">OVI</strain>
    </source>
</reference>
<dbReference type="InterPro" id="IPR001678">
    <property type="entry name" value="MeTrfase_RsmB-F_NOP2_dom"/>
</dbReference>
<dbReference type="AlphaFoldDB" id="A0A1G4I645"/>
<gene>
    <name evidence="7" type="ORF">TEOVI_000869400</name>
</gene>
<keyword evidence="8" id="KW-1185">Reference proteome</keyword>
<dbReference type="PANTHER" id="PTHR22807:SF16">
    <property type="entry name" value="SAM-DEPENDENT MTASE RSMB_NOP-TYPE DOMAIN-CONTAINING PROTEIN"/>
    <property type="match status" value="1"/>
</dbReference>
<dbReference type="PRINTS" id="PR02008">
    <property type="entry name" value="RCMTFAMILY"/>
</dbReference>
<keyword evidence="1 5" id="KW-0489">Methyltransferase</keyword>
<evidence type="ECO:0000256" key="5">
    <source>
        <dbReference type="PROSITE-ProRule" id="PRU01023"/>
    </source>
</evidence>
<feature type="domain" description="SAM-dependent MTase RsmB/NOP-type" evidence="6">
    <location>
        <begin position="33"/>
        <end position="493"/>
    </location>
</feature>
<dbReference type="InterPro" id="IPR029063">
    <property type="entry name" value="SAM-dependent_MTases_sf"/>
</dbReference>
<comment type="caution">
    <text evidence="7">The sequence shown here is derived from an EMBL/GenBank/DDBJ whole genome shotgun (WGS) entry which is preliminary data.</text>
</comment>
<dbReference type="GeneID" id="92382628"/>
<comment type="caution">
    <text evidence="5">Lacks conserved residue(s) required for the propagation of feature annotation.</text>
</comment>
<evidence type="ECO:0000256" key="3">
    <source>
        <dbReference type="ARBA" id="ARBA00022691"/>
    </source>
</evidence>
<dbReference type="RefSeq" id="XP_067078600.1">
    <property type="nucleotide sequence ID" value="XM_067222499.1"/>
</dbReference>
<feature type="binding site" evidence="5">
    <location>
        <position position="167"/>
    </location>
    <ligand>
        <name>S-adenosyl-L-methionine</name>
        <dbReference type="ChEBI" id="CHEBI:59789"/>
    </ligand>
</feature>
<evidence type="ECO:0000256" key="4">
    <source>
        <dbReference type="ARBA" id="ARBA00022884"/>
    </source>
</evidence>
<proteinExistence type="inferred from homology"/>
<evidence type="ECO:0000259" key="6">
    <source>
        <dbReference type="PROSITE" id="PS51686"/>
    </source>
</evidence>
<organism evidence="7 8">
    <name type="scientific">Trypanosoma equiperdum</name>
    <dbReference type="NCBI Taxonomy" id="5694"/>
    <lineage>
        <taxon>Eukaryota</taxon>
        <taxon>Discoba</taxon>
        <taxon>Euglenozoa</taxon>
        <taxon>Kinetoplastea</taxon>
        <taxon>Metakinetoplastina</taxon>
        <taxon>Trypanosomatida</taxon>
        <taxon>Trypanosomatidae</taxon>
        <taxon>Trypanosoma</taxon>
    </lineage>
</organism>
<dbReference type="Pfam" id="PF01189">
    <property type="entry name" value="Methyltr_RsmB-F"/>
    <property type="match status" value="2"/>
</dbReference>
<dbReference type="SUPFAM" id="SSF53335">
    <property type="entry name" value="S-adenosyl-L-methionine-dependent methyltransferases"/>
    <property type="match status" value="1"/>
</dbReference>
<evidence type="ECO:0000313" key="7">
    <source>
        <dbReference type="EMBL" id="SCU67258.1"/>
    </source>
</evidence>
<feature type="active site" description="Nucleophile" evidence="5">
    <location>
        <position position="382"/>
    </location>
</feature>
<comment type="similarity">
    <text evidence="5">Belongs to the class I-like SAM-binding methyltransferase superfamily. RsmB/NOP family.</text>
</comment>
<dbReference type="InterPro" id="IPR023267">
    <property type="entry name" value="RCMT"/>
</dbReference>
<feature type="binding site" evidence="5">
    <location>
        <position position="290"/>
    </location>
    <ligand>
        <name>S-adenosyl-L-methionine</name>
        <dbReference type="ChEBI" id="CHEBI:59789"/>
    </ligand>
</feature>
<keyword evidence="3 5" id="KW-0949">S-adenosyl-L-methionine</keyword>
<dbReference type="VEuPathDB" id="TriTrypDB:TEOVI_000869400"/>
<dbReference type="GO" id="GO:0001510">
    <property type="term" value="P:RNA methylation"/>
    <property type="evidence" value="ECO:0007669"/>
    <property type="project" value="InterPro"/>
</dbReference>
<dbReference type="EMBL" id="CZPT02000709">
    <property type="protein sequence ID" value="SCU67258.1"/>
    <property type="molecule type" value="Genomic_DNA"/>
</dbReference>
<dbReference type="Gene3D" id="3.40.50.150">
    <property type="entry name" value="Vaccinia Virus protein VP39"/>
    <property type="match status" value="1"/>
</dbReference>
<dbReference type="PROSITE" id="PS51686">
    <property type="entry name" value="SAM_MT_RSMB_NOP"/>
    <property type="match status" value="1"/>
</dbReference>
<dbReference type="Proteomes" id="UP000195570">
    <property type="component" value="Unassembled WGS sequence"/>
</dbReference>
<evidence type="ECO:0000256" key="2">
    <source>
        <dbReference type="ARBA" id="ARBA00022679"/>
    </source>
</evidence>
<sequence length="496" mass="54413">MSDDASQNYPSSFTEEFINYCRAHRLPPQLFHDLRELLPRMPRYVRIRPSDAQQRILPCSCDQGSRVPSDVIHELSTAVGGPTGCVYEVEWLPRPYCLALPRDTAVSQLELYRSGVVSAMDAASIAAVVALRPRRGETVWDVCCSPGMKLSFIADAIGEEGSAVGTDINLDRLFAARSVMKKHRANNVCLFVADGTSFALRTAVAVAQAAKLYRGKSNTDGLTALEERRLRYMKKRRAGGAADSSDGTVTRDEDDQVALVFTCDEARKRLVQSGESANQKHYGFDRVLVDAECSHDGSLAHMFLGGGTKRPFAGHDGDADVASQAINNEQRMQRLNLSLPDGNEFANAEVRKVSPLQQLQLQLLTNGYAQLNPGGTLVYCTCSFTYQQNEGIVQEMMHSVNADAETMERYGGEAVLCSPFCYEHEVGLEAQVSPIVILSGTQVGLLKQRLAAAGDPYGVTTGLAREGAEEVGVRFWPHIFSTSFQFISKVWKKPLT</sequence>
<dbReference type="InterPro" id="IPR049560">
    <property type="entry name" value="MeTrfase_RsmB-F_NOP2_cat"/>
</dbReference>
<accession>A0A1G4I645</accession>
<evidence type="ECO:0000313" key="8">
    <source>
        <dbReference type="Proteomes" id="UP000195570"/>
    </source>
</evidence>
<evidence type="ECO:0000256" key="1">
    <source>
        <dbReference type="ARBA" id="ARBA00022603"/>
    </source>
</evidence>
<protein>
    <submittedName>
        <fullName evidence="7">NOL1/NOP2/sun family, putative</fullName>
    </submittedName>
</protein>
<keyword evidence="2 5" id="KW-0808">Transferase</keyword>
<dbReference type="GO" id="GO:0008173">
    <property type="term" value="F:RNA methyltransferase activity"/>
    <property type="evidence" value="ECO:0007669"/>
    <property type="project" value="InterPro"/>
</dbReference>